<organism evidence="3 4">
    <name type="scientific">Herbidospora galbida</name>
    <dbReference type="NCBI Taxonomy" id="2575442"/>
    <lineage>
        <taxon>Bacteria</taxon>
        <taxon>Bacillati</taxon>
        <taxon>Actinomycetota</taxon>
        <taxon>Actinomycetes</taxon>
        <taxon>Streptosporangiales</taxon>
        <taxon>Streptosporangiaceae</taxon>
        <taxon>Herbidospora</taxon>
    </lineage>
</organism>
<feature type="signal peptide" evidence="2">
    <location>
        <begin position="1"/>
        <end position="23"/>
    </location>
</feature>
<keyword evidence="4" id="KW-1185">Reference proteome</keyword>
<reference evidence="3 4" key="1">
    <citation type="submission" date="2019-04" db="EMBL/GenBank/DDBJ databases">
        <title>Herbidospora sp. NEAU-GS14.nov., a novel actinomycete isolated from soil.</title>
        <authorList>
            <person name="Han L."/>
        </authorList>
    </citation>
    <scope>NUCLEOTIDE SEQUENCE [LARGE SCALE GENOMIC DNA]</scope>
    <source>
        <strain evidence="3 4">NEAU-GS14</strain>
    </source>
</reference>
<protein>
    <submittedName>
        <fullName evidence="3">Uncharacterized protein</fullName>
    </submittedName>
</protein>
<dbReference type="AlphaFoldDB" id="A0A4U3LXU6"/>
<dbReference type="EMBL" id="SZQA01000050">
    <property type="protein sequence ID" value="TKK81011.1"/>
    <property type="molecule type" value="Genomic_DNA"/>
</dbReference>
<evidence type="ECO:0000256" key="2">
    <source>
        <dbReference type="SAM" id="SignalP"/>
    </source>
</evidence>
<keyword evidence="2" id="KW-0732">Signal</keyword>
<evidence type="ECO:0000313" key="3">
    <source>
        <dbReference type="EMBL" id="TKK81011.1"/>
    </source>
</evidence>
<gene>
    <name evidence="3" type="ORF">FDA94_34465</name>
</gene>
<accession>A0A4U3LXU6</accession>
<feature type="chain" id="PRO_5038799320" evidence="2">
    <location>
        <begin position="24"/>
        <end position="318"/>
    </location>
</feature>
<sequence>MIKRIATALVAAAAMGASALVSAAPALADPGHGHGHHDGPNPRITNVWVNPGQVVLKGKWDSEVVSINVKGVDIKHAKIVVDHKGSWGRDDWDGHGWDDKSADSTTSDASEEKKAPWKPVWFSTSESVKIDTKDPKGFYAVKVYARGFDGKLYTSSSGFTVKHISYDPPKPPKGPKATRIVDFNAGPEPVKKGRHVTLTGQLQVAQCYGDWYYDYKKHDRAYVELDGSVKPVDDGWHGCYDSRDYWHGWYKLGWQDIDVYFLPAGSHKWKYVKTIETNPNGSFYTKVKAWGSGTWGVRYDGSHGFGSSEASDYVKVVK</sequence>
<comment type="caution">
    <text evidence="3">The sequence shown here is derived from an EMBL/GenBank/DDBJ whole genome shotgun (WGS) entry which is preliminary data.</text>
</comment>
<feature type="compositionally biased region" description="Basic and acidic residues" evidence="1">
    <location>
        <begin position="90"/>
        <end position="102"/>
    </location>
</feature>
<dbReference type="OrthoDB" id="3447380at2"/>
<feature type="region of interest" description="Disordered" evidence="1">
    <location>
        <begin position="90"/>
        <end position="114"/>
    </location>
</feature>
<proteinExistence type="predicted"/>
<dbReference type="RefSeq" id="WP_137251247.1">
    <property type="nucleotide sequence ID" value="NZ_SZQA01000050.1"/>
</dbReference>
<evidence type="ECO:0000313" key="4">
    <source>
        <dbReference type="Proteomes" id="UP000308705"/>
    </source>
</evidence>
<name>A0A4U3LXU6_9ACTN</name>
<evidence type="ECO:0000256" key="1">
    <source>
        <dbReference type="SAM" id="MobiDB-lite"/>
    </source>
</evidence>
<dbReference type="Proteomes" id="UP000308705">
    <property type="component" value="Unassembled WGS sequence"/>
</dbReference>